<sequence>MLASTSAPRAVARLFRARRPPQTRRTRRTSARTPGASASAAGPGPIAVTATVAGATTTTEIPGSGGSVGSDASACACVVAGADDEHAKLEVRQGRIFVTAVSRSAGVFLGGSRLFPGVAYPVPEGAEVALGDGDGAVTLTVAQKDGGAGTAGVDAMSKMMQMQFEATMDPEVRKAMEE</sequence>
<evidence type="ECO:0000313" key="2">
    <source>
        <dbReference type="EMBL" id="CAD8436428.1"/>
    </source>
</evidence>
<feature type="compositionally biased region" description="Basic residues" evidence="1">
    <location>
        <begin position="15"/>
        <end position="30"/>
    </location>
</feature>
<dbReference type="SUPFAM" id="SSF49879">
    <property type="entry name" value="SMAD/FHA domain"/>
    <property type="match status" value="1"/>
</dbReference>
<organism evidence="2">
    <name type="scientific">Micromonas pusilla</name>
    <name type="common">Picoplanktonic green alga</name>
    <name type="synonym">Chromulina pusilla</name>
    <dbReference type="NCBI Taxonomy" id="38833"/>
    <lineage>
        <taxon>Eukaryota</taxon>
        <taxon>Viridiplantae</taxon>
        <taxon>Chlorophyta</taxon>
        <taxon>Mamiellophyceae</taxon>
        <taxon>Mamiellales</taxon>
        <taxon>Mamiellaceae</taxon>
        <taxon>Micromonas</taxon>
    </lineage>
</organism>
<evidence type="ECO:0000256" key="1">
    <source>
        <dbReference type="SAM" id="MobiDB-lite"/>
    </source>
</evidence>
<gene>
    <name evidence="2" type="ORF">MSP1401_LOCUS4137</name>
</gene>
<evidence type="ECO:0008006" key="3">
    <source>
        <dbReference type="Google" id="ProtNLM"/>
    </source>
</evidence>
<feature type="region of interest" description="Disordered" evidence="1">
    <location>
        <begin position="1"/>
        <end position="44"/>
    </location>
</feature>
<dbReference type="EMBL" id="HBEN01005076">
    <property type="protein sequence ID" value="CAD8436428.1"/>
    <property type="molecule type" value="Transcribed_RNA"/>
</dbReference>
<dbReference type="CDD" id="cd00060">
    <property type="entry name" value="FHA"/>
    <property type="match status" value="1"/>
</dbReference>
<reference evidence="2" key="1">
    <citation type="submission" date="2021-01" db="EMBL/GenBank/DDBJ databases">
        <authorList>
            <person name="Corre E."/>
            <person name="Pelletier E."/>
            <person name="Niang G."/>
            <person name="Scheremetjew M."/>
            <person name="Finn R."/>
            <person name="Kale V."/>
            <person name="Holt S."/>
            <person name="Cochrane G."/>
            <person name="Meng A."/>
            <person name="Brown T."/>
            <person name="Cohen L."/>
        </authorList>
    </citation>
    <scope>NUCLEOTIDE SEQUENCE</scope>
    <source>
        <strain evidence="2">CCAC1681</strain>
    </source>
</reference>
<protein>
    <recommendedName>
        <fullName evidence="3">FHA domain-containing protein</fullName>
    </recommendedName>
</protein>
<dbReference type="InterPro" id="IPR008984">
    <property type="entry name" value="SMAD_FHA_dom_sf"/>
</dbReference>
<name>A0A7S0GTQ2_MICPS</name>
<feature type="compositionally biased region" description="Low complexity" evidence="1">
    <location>
        <begin position="31"/>
        <end position="44"/>
    </location>
</feature>
<proteinExistence type="predicted"/>
<accession>A0A7S0GTQ2</accession>
<dbReference type="AlphaFoldDB" id="A0A7S0GTQ2"/>
<dbReference type="Gene3D" id="2.60.200.20">
    <property type="match status" value="1"/>
</dbReference>